<dbReference type="EMBL" id="JAUIYO010000002">
    <property type="protein sequence ID" value="MFK2825133.1"/>
    <property type="molecule type" value="Genomic_DNA"/>
</dbReference>
<dbReference type="Pfam" id="PF20862">
    <property type="entry name" value="DUF6843"/>
    <property type="match status" value="1"/>
</dbReference>
<keyword evidence="4" id="KW-1185">Reference proteome</keyword>
<reference evidence="3 4" key="1">
    <citation type="submission" date="2023-07" db="EMBL/GenBank/DDBJ databases">
        <title>Bacillus lucianemedeirus sp. nov, a new species isolated from an immunobiological production facility.</title>
        <authorList>
            <person name="Costa L.V."/>
            <person name="Miranda R.V.S.L."/>
            <person name="Brandao M.L.L."/>
            <person name="Reis C.M.F."/>
            <person name="Frazao A.M."/>
            <person name="Cruz F.V."/>
            <person name="Baio P.V.P."/>
            <person name="Veras J.F.C."/>
            <person name="Ramos J.N."/>
            <person name="Vieira V."/>
        </authorList>
    </citation>
    <scope>NUCLEOTIDE SEQUENCE [LARGE SCALE GENOMIC DNA]</scope>
    <source>
        <strain evidence="3 4">B190/17</strain>
    </source>
</reference>
<organism evidence="3 4">
    <name type="scientific">Bacillus lumedeiriae</name>
    <dbReference type="NCBI Taxonomy" id="3058829"/>
    <lineage>
        <taxon>Bacteria</taxon>
        <taxon>Bacillati</taxon>
        <taxon>Bacillota</taxon>
        <taxon>Bacilli</taxon>
        <taxon>Bacillales</taxon>
        <taxon>Bacillaceae</taxon>
        <taxon>Bacillus</taxon>
    </lineage>
</organism>
<keyword evidence="1" id="KW-1133">Transmembrane helix</keyword>
<feature type="transmembrane region" description="Helical" evidence="1">
    <location>
        <begin position="7"/>
        <end position="26"/>
    </location>
</feature>
<gene>
    <name evidence="3" type="ORF">QYG89_05450</name>
</gene>
<keyword evidence="1" id="KW-0812">Transmembrane</keyword>
<feature type="transmembrane region" description="Helical" evidence="1">
    <location>
        <begin position="46"/>
        <end position="70"/>
    </location>
</feature>
<comment type="caution">
    <text evidence="3">The sequence shown here is derived from an EMBL/GenBank/DDBJ whole genome shotgun (WGS) entry which is preliminary data.</text>
</comment>
<feature type="transmembrane region" description="Helical" evidence="1">
    <location>
        <begin position="82"/>
        <end position="100"/>
    </location>
</feature>
<feature type="domain" description="DUF6843" evidence="2">
    <location>
        <begin position="105"/>
        <end position="217"/>
    </location>
</feature>
<evidence type="ECO:0000313" key="4">
    <source>
        <dbReference type="Proteomes" id="UP001619911"/>
    </source>
</evidence>
<dbReference type="InterPro" id="IPR049293">
    <property type="entry name" value="DUF6843"/>
</dbReference>
<dbReference type="RefSeq" id="WP_404315366.1">
    <property type="nucleotide sequence ID" value="NZ_JAUIYO010000002.1"/>
</dbReference>
<evidence type="ECO:0000256" key="1">
    <source>
        <dbReference type="SAM" id="Phobius"/>
    </source>
</evidence>
<accession>A0ABW8I6P4</accession>
<evidence type="ECO:0000313" key="3">
    <source>
        <dbReference type="EMBL" id="MFK2825133.1"/>
    </source>
</evidence>
<proteinExistence type="predicted"/>
<evidence type="ECO:0000259" key="2">
    <source>
        <dbReference type="Pfam" id="PF20862"/>
    </source>
</evidence>
<dbReference type="Proteomes" id="UP001619911">
    <property type="component" value="Unassembled WGS sequence"/>
</dbReference>
<name>A0ABW8I6P4_9BACI</name>
<sequence length="244" mass="27671">MRLLKVIIVSVILSLTISLVGSLINYTPLSKREPDVYYFSIGESFIFGLIYITPILLMLSIIAFSIYMLIGRSKRFSHIIKVALSILIASAITTITLFFIDKSNETDDIYLIPKGFAGDVYTFYNIKGAPMVETEDGYEVHVINEKGYFLTSKPDMDYGTVTDKYYYVDENSNRTPISNKCVSPFGTGGFSTSKGDEEIDFHYTGFKLIKDKCSDEFVTESHGSEENEEKIIREILKQYYGVEQ</sequence>
<keyword evidence="1" id="KW-0472">Membrane</keyword>
<protein>
    <recommendedName>
        <fullName evidence="2">DUF6843 domain-containing protein</fullName>
    </recommendedName>
</protein>